<keyword evidence="2" id="KW-1185">Reference proteome</keyword>
<protein>
    <submittedName>
        <fullName evidence="1">Uncharacterized protein</fullName>
    </submittedName>
</protein>
<sequence>MGGFTKSLEHGYIGLKREKLLLLSRILQDGTQIFQGNSLLSSFGARRKISEEAIRIWVVELWSVDDGLKILQLEILNSYFGSPMKVRLPEFSEVEVGGRMIIF</sequence>
<dbReference type="EMBL" id="JACEIK010000534">
    <property type="protein sequence ID" value="MCD7458668.1"/>
    <property type="molecule type" value="Genomic_DNA"/>
</dbReference>
<name>A0ABS8SIR8_DATST</name>
<gene>
    <name evidence="1" type="ORF">HAX54_038865</name>
</gene>
<organism evidence="1 2">
    <name type="scientific">Datura stramonium</name>
    <name type="common">Jimsonweed</name>
    <name type="synonym">Common thornapple</name>
    <dbReference type="NCBI Taxonomy" id="4076"/>
    <lineage>
        <taxon>Eukaryota</taxon>
        <taxon>Viridiplantae</taxon>
        <taxon>Streptophyta</taxon>
        <taxon>Embryophyta</taxon>
        <taxon>Tracheophyta</taxon>
        <taxon>Spermatophyta</taxon>
        <taxon>Magnoliopsida</taxon>
        <taxon>eudicotyledons</taxon>
        <taxon>Gunneridae</taxon>
        <taxon>Pentapetalae</taxon>
        <taxon>asterids</taxon>
        <taxon>lamiids</taxon>
        <taxon>Solanales</taxon>
        <taxon>Solanaceae</taxon>
        <taxon>Solanoideae</taxon>
        <taxon>Datureae</taxon>
        <taxon>Datura</taxon>
    </lineage>
</organism>
<comment type="caution">
    <text evidence="1">The sequence shown here is derived from an EMBL/GenBank/DDBJ whole genome shotgun (WGS) entry which is preliminary data.</text>
</comment>
<dbReference type="Proteomes" id="UP000823775">
    <property type="component" value="Unassembled WGS sequence"/>
</dbReference>
<reference evidence="1 2" key="1">
    <citation type="journal article" date="2021" name="BMC Genomics">
        <title>Datura genome reveals duplications of psychoactive alkaloid biosynthetic genes and high mutation rate following tissue culture.</title>
        <authorList>
            <person name="Rajewski A."/>
            <person name="Carter-House D."/>
            <person name="Stajich J."/>
            <person name="Litt A."/>
        </authorList>
    </citation>
    <scope>NUCLEOTIDE SEQUENCE [LARGE SCALE GENOMIC DNA]</scope>
    <source>
        <strain evidence="1">AR-01</strain>
    </source>
</reference>
<accession>A0ABS8SIR8</accession>
<proteinExistence type="predicted"/>
<evidence type="ECO:0000313" key="1">
    <source>
        <dbReference type="EMBL" id="MCD7458668.1"/>
    </source>
</evidence>
<evidence type="ECO:0000313" key="2">
    <source>
        <dbReference type="Proteomes" id="UP000823775"/>
    </source>
</evidence>